<evidence type="ECO:0008006" key="4">
    <source>
        <dbReference type="Google" id="ProtNLM"/>
    </source>
</evidence>
<dbReference type="Gene3D" id="3.40.50.720">
    <property type="entry name" value="NAD(P)-binding Rossmann-like Domain"/>
    <property type="match status" value="1"/>
</dbReference>
<evidence type="ECO:0000256" key="1">
    <source>
        <dbReference type="SAM" id="MobiDB-lite"/>
    </source>
</evidence>
<comment type="caution">
    <text evidence="2">The sequence shown here is derived from an EMBL/GenBank/DDBJ whole genome shotgun (WGS) entry which is preliminary data.</text>
</comment>
<accession>A0ABU8RJL8</accession>
<evidence type="ECO:0000313" key="2">
    <source>
        <dbReference type="EMBL" id="MEJ5945280.1"/>
    </source>
</evidence>
<organism evidence="2 3">
    <name type="scientific">Pseudokineococcus basanitobsidens</name>
    <dbReference type="NCBI Taxonomy" id="1926649"/>
    <lineage>
        <taxon>Bacteria</taxon>
        <taxon>Bacillati</taxon>
        <taxon>Actinomycetota</taxon>
        <taxon>Actinomycetes</taxon>
        <taxon>Kineosporiales</taxon>
        <taxon>Kineosporiaceae</taxon>
        <taxon>Pseudokineococcus</taxon>
    </lineage>
</organism>
<dbReference type="EMBL" id="JBBIAA010000006">
    <property type="protein sequence ID" value="MEJ5945280.1"/>
    <property type="molecule type" value="Genomic_DNA"/>
</dbReference>
<sequence length="350" mass="36204">MGALLRTRPALRRLWRDVGRVQLGEDAAHAVVLDGLGPGEEALLDDLAVGVDLSELRARRRGRDGASPAAVEHLLSLLRAADALEPSPAPGARARARAGAAEAAALGLVHGGSGWDVLDRRAAATVRVEGGSRTAAALASGLVEAGVGRVEVAARPQAGTRADHGALGGLPPGDVGQPADGPPVSSPPRELPREGGRPVDLTVLVARGAVPPHRAHALVREDAVHLPVVLRVRSADVGPLVVPGRSACLRCVDLRRTDRDAEWPRVAAQLAHPAAPAPGAGGEDVVLARSVSALAVVRVLHHLDEPPAGRRSDRTRVPPGTAWEVDVADGLARSRTWAPHPRCGCTWPPG</sequence>
<reference evidence="2 3" key="1">
    <citation type="journal article" date="2017" name="Int. J. Syst. Evol. Microbiol.">
        <title>Pseudokineococcus basanitobsidens sp. nov., isolated from volcanic rock.</title>
        <authorList>
            <person name="Lee D.W."/>
            <person name="Park M.Y."/>
            <person name="Kim J.J."/>
            <person name="Kim B.S."/>
        </authorList>
    </citation>
    <scope>NUCLEOTIDE SEQUENCE [LARGE SCALE GENOMIC DNA]</scope>
    <source>
        <strain evidence="2 3">DSM 103726</strain>
    </source>
</reference>
<feature type="region of interest" description="Disordered" evidence="1">
    <location>
        <begin position="156"/>
        <end position="196"/>
    </location>
</feature>
<keyword evidence="3" id="KW-1185">Reference proteome</keyword>
<proteinExistence type="predicted"/>
<gene>
    <name evidence="2" type="ORF">WDZ17_08235</name>
</gene>
<evidence type="ECO:0000313" key="3">
    <source>
        <dbReference type="Proteomes" id="UP001387100"/>
    </source>
</evidence>
<name>A0ABU8RJL8_9ACTN</name>
<dbReference type="Proteomes" id="UP001387100">
    <property type="component" value="Unassembled WGS sequence"/>
</dbReference>
<protein>
    <recommendedName>
        <fullName evidence="4">Bacteriocin biosynthesis cyclodehydratase domain-containing protein</fullName>
    </recommendedName>
</protein>
<dbReference type="RefSeq" id="WP_339574660.1">
    <property type="nucleotide sequence ID" value="NZ_JBBIAA010000006.1"/>
</dbReference>